<gene>
    <name evidence="1" type="ORF">SAMN05216469_10223</name>
</gene>
<protein>
    <submittedName>
        <fullName evidence="1">Uncharacterized protein</fullName>
    </submittedName>
</protein>
<proteinExistence type="predicted"/>
<dbReference type="EMBL" id="FOAT01000002">
    <property type="protein sequence ID" value="SEK34913.1"/>
    <property type="molecule type" value="Genomic_DNA"/>
</dbReference>
<dbReference type="AlphaFoldDB" id="A0A1H7G9F7"/>
<name>A0A1H7G9F7_RUMAL</name>
<evidence type="ECO:0000313" key="1">
    <source>
        <dbReference type="EMBL" id="SEK34913.1"/>
    </source>
</evidence>
<accession>A0A1H7G9F7</accession>
<dbReference type="Proteomes" id="UP000186015">
    <property type="component" value="Unassembled WGS sequence"/>
</dbReference>
<evidence type="ECO:0000313" key="2">
    <source>
        <dbReference type="Proteomes" id="UP000186015"/>
    </source>
</evidence>
<sequence length="92" mass="11244">MLAYYFYPFEPNQNVREYSKEQLMDTKIVETLFDYCQILEAYITKQGWAFLIDHYGYEKLYEIDKASGWIDADTLEEYKEWVQYYISISEDE</sequence>
<organism evidence="1 2">
    <name type="scientific">Ruminococcus albus</name>
    <dbReference type="NCBI Taxonomy" id="1264"/>
    <lineage>
        <taxon>Bacteria</taxon>
        <taxon>Bacillati</taxon>
        <taxon>Bacillota</taxon>
        <taxon>Clostridia</taxon>
        <taxon>Eubacteriales</taxon>
        <taxon>Oscillospiraceae</taxon>
        <taxon>Ruminococcus</taxon>
    </lineage>
</organism>
<dbReference type="RefSeq" id="WP_081350426.1">
    <property type="nucleotide sequence ID" value="NZ_FOAT01000002.1"/>
</dbReference>
<dbReference type="OrthoDB" id="983066at2"/>
<reference evidence="1 2" key="1">
    <citation type="submission" date="2016-10" db="EMBL/GenBank/DDBJ databases">
        <authorList>
            <person name="de Groot N.N."/>
        </authorList>
    </citation>
    <scope>NUCLEOTIDE SEQUENCE [LARGE SCALE GENOMIC DNA]</scope>
    <source>
        <strain evidence="1 2">KH2T6</strain>
    </source>
</reference>